<proteinExistence type="predicted"/>
<dbReference type="Proteomes" id="UP001595685">
    <property type="component" value="Unassembled WGS sequence"/>
</dbReference>
<gene>
    <name evidence="2" type="ORF">ACFOLH_09745</name>
</gene>
<evidence type="ECO:0000313" key="3">
    <source>
        <dbReference type="Proteomes" id="UP001595685"/>
    </source>
</evidence>
<protein>
    <recommendedName>
        <fullName evidence="4">Ubiquinone biosynthesis accessory factor UbiJ</fullName>
    </recommendedName>
</protein>
<feature type="compositionally biased region" description="Low complexity" evidence="1">
    <location>
        <begin position="197"/>
        <end position="213"/>
    </location>
</feature>
<comment type="caution">
    <text evidence="2">The sequence shown here is derived from an EMBL/GenBank/DDBJ whole genome shotgun (WGS) entry which is preliminary data.</text>
</comment>
<organism evidence="2 3">
    <name type="scientific">Aquipuribacter hungaricus</name>
    <dbReference type="NCBI Taxonomy" id="545624"/>
    <lineage>
        <taxon>Bacteria</taxon>
        <taxon>Bacillati</taxon>
        <taxon>Actinomycetota</taxon>
        <taxon>Actinomycetes</taxon>
        <taxon>Micrococcales</taxon>
        <taxon>Intrasporangiaceae</taxon>
        <taxon>Aquipuribacter</taxon>
    </lineage>
</organism>
<accession>A0ABV7WGS3</accession>
<keyword evidence="3" id="KW-1185">Reference proteome</keyword>
<dbReference type="EMBL" id="JBHRWW010000005">
    <property type="protein sequence ID" value="MFC3688622.1"/>
    <property type="molecule type" value="Genomic_DNA"/>
</dbReference>
<evidence type="ECO:0008006" key="4">
    <source>
        <dbReference type="Google" id="ProtNLM"/>
    </source>
</evidence>
<reference evidence="3" key="1">
    <citation type="journal article" date="2019" name="Int. J. Syst. Evol. Microbiol.">
        <title>The Global Catalogue of Microorganisms (GCM) 10K type strain sequencing project: providing services to taxonomists for standard genome sequencing and annotation.</title>
        <authorList>
            <consortium name="The Broad Institute Genomics Platform"/>
            <consortium name="The Broad Institute Genome Sequencing Center for Infectious Disease"/>
            <person name="Wu L."/>
            <person name="Ma J."/>
        </authorList>
    </citation>
    <scope>NUCLEOTIDE SEQUENCE [LARGE SCALE GENOMIC DNA]</scope>
    <source>
        <strain evidence="3">NCAIM B.02333</strain>
    </source>
</reference>
<name>A0ABV7WGS3_9MICO</name>
<dbReference type="RefSeq" id="WP_340291007.1">
    <property type="nucleotide sequence ID" value="NZ_JBBEOI010000027.1"/>
</dbReference>
<evidence type="ECO:0000313" key="2">
    <source>
        <dbReference type="EMBL" id="MFC3688622.1"/>
    </source>
</evidence>
<feature type="region of interest" description="Disordered" evidence="1">
    <location>
        <begin position="194"/>
        <end position="213"/>
    </location>
</feature>
<sequence length="243" mass="26634">MTTDTNTSPVPEPSTGLVREWTACALVRAATRFLPVPFLDDAVAERATRTVVSRTLRAQGRSYAAPALEPLYRDEGARRRGFAARAVRKVLFFPVRKYTKVITAVHGVPNDVARVLLLGRATHRRLALGELAGPAGDQLTQEATEVRAAYEKVVDEMDLKLLRGAVSDGLGQVKDLTGSVLSFARRRFTRSSEDAEAAAQAPEGAVAEGAEQVQQALDRPEVVRLLEEFDRRMDERLARVRAA</sequence>
<evidence type="ECO:0000256" key="1">
    <source>
        <dbReference type="SAM" id="MobiDB-lite"/>
    </source>
</evidence>